<keyword evidence="2" id="KW-0808">Transferase</keyword>
<evidence type="ECO:0000313" key="4">
    <source>
        <dbReference type="EMBL" id="GIG93916.1"/>
    </source>
</evidence>
<name>A0ABQ4EI50_9ACTN</name>
<dbReference type="Proteomes" id="UP000621500">
    <property type="component" value="Unassembled WGS sequence"/>
</dbReference>
<proteinExistence type="predicted"/>
<accession>A0ABQ4EI50</accession>
<dbReference type="SUPFAM" id="SSF53756">
    <property type="entry name" value="UDP-Glycosyltransferase/glycogen phosphorylase"/>
    <property type="match status" value="1"/>
</dbReference>
<evidence type="ECO:0000313" key="5">
    <source>
        <dbReference type="Proteomes" id="UP000621500"/>
    </source>
</evidence>
<gene>
    <name evidence="4" type="ORF">Pma05_04890</name>
</gene>
<dbReference type="EMBL" id="BONX01000003">
    <property type="protein sequence ID" value="GIG93916.1"/>
    <property type="molecule type" value="Genomic_DNA"/>
</dbReference>
<comment type="caution">
    <text evidence="4">The sequence shown here is derived from an EMBL/GenBank/DDBJ whole genome shotgun (WGS) entry which is preliminary data.</text>
</comment>
<evidence type="ECO:0000256" key="1">
    <source>
        <dbReference type="ARBA" id="ARBA00022676"/>
    </source>
</evidence>
<organism evidence="4 5">
    <name type="scientific">Plantactinospora mayteni</name>
    <dbReference type="NCBI Taxonomy" id="566021"/>
    <lineage>
        <taxon>Bacteria</taxon>
        <taxon>Bacillati</taxon>
        <taxon>Actinomycetota</taxon>
        <taxon>Actinomycetes</taxon>
        <taxon>Micromonosporales</taxon>
        <taxon>Micromonosporaceae</taxon>
        <taxon>Plantactinospora</taxon>
    </lineage>
</organism>
<reference evidence="4 5" key="1">
    <citation type="submission" date="2021-01" db="EMBL/GenBank/DDBJ databases">
        <title>Whole genome shotgun sequence of Plantactinospora mayteni NBRC 109088.</title>
        <authorList>
            <person name="Komaki H."/>
            <person name="Tamura T."/>
        </authorList>
    </citation>
    <scope>NUCLEOTIDE SEQUENCE [LARGE SCALE GENOMIC DNA]</scope>
    <source>
        <strain evidence="4 5">NBRC 109088</strain>
    </source>
</reference>
<dbReference type="InterPro" id="IPR028098">
    <property type="entry name" value="Glyco_trans_4-like_N"/>
</dbReference>
<keyword evidence="1" id="KW-0328">Glycosyltransferase</keyword>
<keyword evidence="5" id="KW-1185">Reference proteome</keyword>
<feature type="domain" description="Glycosyltransferase subfamily 4-like N-terminal" evidence="3">
    <location>
        <begin position="120"/>
        <end position="253"/>
    </location>
</feature>
<sequence length="478" mass="52506">MPNPIPSSLSQLTRAVRSRPRRGARPHVIYLAIGFPPAAKSSAYRLRETANQFCAIGWDVTVITICEEAWEREYGLDHTLSEGVDPRIKVVELPLMRADLETDIRNFSEARALRPREWIERQRKQELKVFPEPAFGGWRYALEKAVVREHRAHAADLLMTTCAPYVNLAATWQLWQEHRVPYVVDFRDGWSVDVISGETAFTEKSPAGQWEKRVLEQAQAVWCVNEPIARFYRDRYPVVADRVRVVRNGFDSDSIPSVPHRPDPAAGLTFGYLGSINFAPALLDSVLTAWRMARRTDPVLARSRFEVRGHIGAGALREANAHSELLGAAARDDVEFGGPVPKAEVVDVFGRWDALVLMLVGGQYVTSGKVYEYAASGLPVMSAHDVDHDAVNILSGHPLWTGAVGLDVERLATAFSEAARLALDATDADRAAARAHAERFARGALLAPAVTEAARLALGASAAGTPTITGPTGGRQLP</sequence>
<dbReference type="Gene3D" id="3.40.50.2000">
    <property type="entry name" value="Glycogen Phosphorylase B"/>
    <property type="match status" value="2"/>
</dbReference>
<protein>
    <recommendedName>
        <fullName evidence="3">Glycosyltransferase subfamily 4-like N-terminal domain-containing protein</fullName>
    </recommendedName>
</protein>
<evidence type="ECO:0000256" key="2">
    <source>
        <dbReference type="ARBA" id="ARBA00022679"/>
    </source>
</evidence>
<evidence type="ECO:0000259" key="3">
    <source>
        <dbReference type="Pfam" id="PF13439"/>
    </source>
</evidence>
<dbReference type="Pfam" id="PF13439">
    <property type="entry name" value="Glyco_transf_4"/>
    <property type="match status" value="1"/>
</dbReference>